<dbReference type="AlphaFoldDB" id="A0A2S5BAB8"/>
<feature type="compositionally biased region" description="Basic and acidic residues" evidence="1">
    <location>
        <begin position="42"/>
        <end position="51"/>
    </location>
</feature>
<proteinExistence type="predicted"/>
<reference evidence="2 3" key="1">
    <citation type="journal article" date="2018" name="Front. Microbiol.">
        <title>Prospects for Fungal Bioremediation of Acidic Radioactive Waste Sites: Characterization and Genome Sequence of Rhodotorula taiwanensis MD1149.</title>
        <authorList>
            <person name="Tkavc R."/>
            <person name="Matrosova V.Y."/>
            <person name="Grichenko O.E."/>
            <person name="Gostincar C."/>
            <person name="Volpe R.P."/>
            <person name="Klimenkova P."/>
            <person name="Gaidamakova E.K."/>
            <person name="Zhou C.E."/>
            <person name="Stewart B.J."/>
            <person name="Lyman M.G."/>
            <person name="Malfatti S.A."/>
            <person name="Rubinfeld B."/>
            <person name="Courtot M."/>
            <person name="Singh J."/>
            <person name="Dalgard C.L."/>
            <person name="Hamilton T."/>
            <person name="Frey K.G."/>
            <person name="Gunde-Cimerman N."/>
            <person name="Dugan L."/>
            <person name="Daly M.J."/>
        </authorList>
    </citation>
    <scope>NUCLEOTIDE SEQUENCE [LARGE SCALE GENOMIC DNA]</scope>
    <source>
        <strain evidence="2 3">MD1149</strain>
    </source>
</reference>
<comment type="caution">
    <text evidence="2">The sequence shown here is derived from an EMBL/GenBank/DDBJ whole genome shotgun (WGS) entry which is preliminary data.</text>
</comment>
<evidence type="ECO:0000256" key="1">
    <source>
        <dbReference type="SAM" id="MobiDB-lite"/>
    </source>
</evidence>
<evidence type="ECO:0000313" key="3">
    <source>
        <dbReference type="Proteomes" id="UP000237144"/>
    </source>
</evidence>
<feature type="compositionally biased region" description="Low complexity" evidence="1">
    <location>
        <begin position="53"/>
        <end position="70"/>
    </location>
</feature>
<sequence>MTQPPTSFEQAVERISTLEAQLELARTLLQARCGVDLADELEKAGLGERRNGTVSSSTPSSGTAAPCPASDTVGESSRVDDVGSPAEAKPAEAKPEFDLGPLILRALSLRKEVYTGKLSEQDGVDEVAAMVQEHSLSEEQAQTLRAWAGQ</sequence>
<dbReference type="OrthoDB" id="2536601at2759"/>
<accession>A0A2S5BAB8</accession>
<name>A0A2S5BAB8_9BASI</name>
<organism evidence="2 3">
    <name type="scientific">Rhodotorula taiwanensis</name>
    <dbReference type="NCBI Taxonomy" id="741276"/>
    <lineage>
        <taxon>Eukaryota</taxon>
        <taxon>Fungi</taxon>
        <taxon>Dikarya</taxon>
        <taxon>Basidiomycota</taxon>
        <taxon>Pucciniomycotina</taxon>
        <taxon>Microbotryomycetes</taxon>
        <taxon>Sporidiobolales</taxon>
        <taxon>Sporidiobolaceae</taxon>
        <taxon>Rhodotorula</taxon>
    </lineage>
</organism>
<protein>
    <submittedName>
        <fullName evidence="2">Uncharacterized protein</fullName>
    </submittedName>
</protein>
<feature type="region of interest" description="Disordered" evidence="1">
    <location>
        <begin position="42"/>
        <end position="93"/>
    </location>
</feature>
<dbReference type="Proteomes" id="UP000237144">
    <property type="component" value="Unassembled WGS sequence"/>
</dbReference>
<gene>
    <name evidence="2" type="ORF">BMF94_3206</name>
</gene>
<keyword evidence="3" id="KW-1185">Reference proteome</keyword>
<dbReference type="EMBL" id="PJQD01000035">
    <property type="protein sequence ID" value="POY73671.1"/>
    <property type="molecule type" value="Genomic_DNA"/>
</dbReference>
<evidence type="ECO:0000313" key="2">
    <source>
        <dbReference type="EMBL" id="POY73671.1"/>
    </source>
</evidence>